<dbReference type="GO" id="GO:0016746">
    <property type="term" value="F:acyltransferase activity"/>
    <property type="evidence" value="ECO:0007669"/>
    <property type="project" value="UniProtKB-KW"/>
</dbReference>
<dbReference type="AlphaFoldDB" id="A0A7C4QJS8"/>
<organism evidence="5">
    <name type="scientific">Schlesneria paludicola</name>
    <dbReference type="NCBI Taxonomy" id="360056"/>
    <lineage>
        <taxon>Bacteria</taxon>
        <taxon>Pseudomonadati</taxon>
        <taxon>Planctomycetota</taxon>
        <taxon>Planctomycetia</taxon>
        <taxon>Planctomycetales</taxon>
        <taxon>Planctomycetaceae</taxon>
        <taxon>Schlesneria</taxon>
    </lineage>
</organism>
<gene>
    <name evidence="5" type="ORF">ENS64_14950</name>
</gene>
<evidence type="ECO:0000259" key="4">
    <source>
        <dbReference type="Pfam" id="PF01515"/>
    </source>
</evidence>
<keyword evidence="3" id="KW-0012">Acyltransferase</keyword>
<comment type="caution">
    <text evidence="5">The sequence shown here is derived from an EMBL/GenBank/DDBJ whole genome shotgun (WGS) entry which is preliminary data.</text>
</comment>
<dbReference type="PIRSF" id="PIRSF000428">
    <property type="entry name" value="P_Ac_trans"/>
    <property type="match status" value="1"/>
</dbReference>
<feature type="domain" description="Phosphate acetyl/butaryl transferase" evidence="4">
    <location>
        <begin position="76"/>
        <end position="305"/>
    </location>
</feature>
<evidence type="ECO:0000256" key="3">
    <source>
        <dbReference type="ARBA" id="ARBA00023315"/>
    </source>
</evidence>
<dbReference type="Pfam" id="PF01515">
    <property type="entry name" value="PTA_PTB"/>
    <property type="match status" value="1"/>
</dbReference>
<dbReference type="PANTHER" id="PTHR43356:SF2">
    <property type="entry name" value="PHOSPHATE ACETYLTRANSFERASE"/>
    <property type="match status" value="1"/>
</dbReference>
<dbReference type="Gene3D" id="3.40.718.10">
    <property type="entry name" value="Isopropylmalate Dehydrogenase"/>
    <property type="match status" value="1"/>
</dbReference>
<accession>A0A7C4QJS8</accession>
<name>A0A7C4QJS8_9PLAN</name>
<dbReference type="SUPFAM" id="SSF53659">
    <property type="entry name" value="Isocitrate/Isopropylmalate dehydrogenase-like"/>
    <property type="match status" value="1"/>
</dbReference>
<evidence type="ECO:0000256" key="2">
    <source>
        <dbReference type="ARBA" id="ARBA00022679"/>
    </source>
</evidence>
<dbReference type="InterPro" id="IPR012147">
    <property type="entry name" value="P_Ac_Bu_trans"/>
</dbReference>
<dbReference type="InterPro" id="IPR050500">
    <property type="entry name" value="Phos_Acetyltrans/Butyryltrans"/>
</dbReference>
<dbReference type="InterPro" id="IPR002505">
    <property type="entry name" value="PTA_PTB"/>
</dbReference>
<sequence>MALPGFDELFAAADQRSPRIPVVAAGGADRTVLEALALARRRGWVEPMVTGDEREIRRLAEAHQVDLTGFHILAAEDPAAAAVAEVRAGRARLLMKGQIPTPALMKAVLARETGLRTERVIGQVVLMEIPRDARRYLLADTGITIEPTLDQKQDLLRSLAEVATALHRMRSDLPRGDHAEWLPRIAVVSATEKVSEAMPDTLDAAELQRRCASGQIGGCVVQGPLSFDLAYASDAGDKKQITGPVVGAADALLFPNLLAANLTVKAIMYTADCRFGGLLAGTAAPVVFMSRADTTATRLNSLALTLQWLEHR</sequence>
<keyword evidence="2 5" id="KW-0808">Transferase</keyword>
<dbReference type="PANTHER" id="PTHR43356">
    <property type="entry name" value="PHOSPHATE ACETYLTRANSFERASE"/>
    <property type="match status" value="1"/>
</dbReference>
<protein>
    <submittedName>
        <fullName evidence="5">Phosphate butyryltransferase</fullName>
    </submittedName>
</protein>
<proteinExistence type="inferred from homology"/>
<comment type="similarity">
    <text evidence="1">Belongs to the phosphate acetyltransferase and butyryltransferase family.</text>
</comment>
<evidence type="ECO:0000313" key="5">
    <source>
        <dbReference type="EMBL" id="HGT40541.1"/>
    </source>
</evidence>
<dbReference type="EMBL" id="DSVQ01000018">
    <property type="protein sequence ID" value="HGT40541.1"/>
    <property type="molecule type" value="Genomic_DNA"/>
</dbReference>
<reference evidence="5" key="1">
    <citation type="journal article" date="2020" name="mSystems">
        <title>Genome- and Community-Level Interaction Insights into Carbon Utilization and Element Cycling Functions of Hydrothermarchaeota in Hydrothermal Sediment.</title>
        <authorList>
            <person name="Zhou Z."/>
            <person name="Liu Y."/>
            <person name="Xu W."/>
            <person name="Pan J."/>
            <person name="Luo Z.H."/>
            <person name="Li M."/>
        </authorList>
    </citation>
    <scope>NUCLEOTIDE SEQUENCE [LARGE SCALE GENOMIC DNA]</scope>
    <source>
        <strain evidence="5">SpSt-508</strain>
    </source>
</reference>
<evidence type="ECO:0000256" key="1">
    <source>
        <dbReference type="ARBA" id="ARBA00005656"/>
    </source>
</evidence>